<keyword evidence="3 8" id="KW-0418">Kinase</keyword>
<feature type="repeat" description="TPR" evidence="5">
    <location>
        <begin position="700"/>
        <end position="733"/>
    </location>
</feature>
<keyword evidence="9" id="KW-1185">Reference proteome</keyword>
<dbReference type="InterPro" id="IPR011009">
    <property type="entry name" value="Kinase-like_dom_sf"/>
</dbReference>
<dbReference type="Pfam" id="PF03704">
    <property type="entry name" value="BTAD"/>
    <property type="match status" value="1"/>
</dbReference>
<evidence type="ECO:0000259" key="7">
    <source>
        <dbReference type="PROSITE" id="PS50011"/>
    </source>
</evidence>
<keyword evidence="1" id="KW-0808">Transferase</keyword>
<gene>
    <name evidence="8" type="ORF">QWF21_13840</name>
</gene>
<keyword evidence="4 6" id="KW-0067">ATP-binding</keyword>
<dbReference type="InterPro" id="IPR051681">
    <property type="entry name" value="Ser/Thr_Kinases-Pseudokinases"/>
</dbReference>
<dbReference type="Proteomes" id="UP001339167">
    <property type="component" value="Unassembled WGS sequence"/>
</dbReference>
<dbReference type="GO" id="GO:0016301">
    <property type="term" value="F:kinase activity"/>
    <property type="evidence" value="ECO:0007669"/>
    <property type="project" value="UniProtKB-KW"/>
</dbReference>
<evidence type="ECO:0000256" key="6">
    <source>
        <dbReference type="PROSITE-ProRule" id="PRU10141"/>
    </source>
</evidence>
<feature type="repeat" description="TPR" evidence="5">
    <location>
        <begin position="633"/>
        <end position="666"/>
    </location>
</feature>
<dbReference type="RefSeq" id="WP_330088636.1">
    <property type="nucleotide sequence ID" value="NZ_JAUGZK010000011.1"/>
</dbReference>
<evidence type="ECO:0000256" key="1">
    <source>
        <dbReference type="ARBA" id="ARBA00022679"/>
    </source>
</evidence>
<dbReference type="Gene3D" id="3.30.200.20">
    <property type="entry name" value="Phosphorylase Kinase, domain 1"/>
    <property type="match status" value="1"/>
</dbReference>
<dbReference type="EMBL" id="JAUGZK010000011">
    <property type="protein sequence ID" value="MEE2025320.1"/>
    <property type="molecule type" value="Genomic_DNA"/>
</dbReference>
<protein>
    <submittedName>
        <fullName evidence="8">Protein kinase</fullName>
    </submittedName>
</protein>
<dbReference type="PANTHER" id="PTHR44329">
    <property type="entry name" value="SERINE/THREONINE-PROTEIN KINASE TNNI3K-RELATED"/>
    <property type="match status" value="1"/>
</dbReference>
<dbReference type="Gene3D" id="1.10.510.10">
    <property type="entry name" value="Transferase(Phosphotransferase) domain 1"/>
    <property type="match status" value="1"/>
</dbReference>
<sequence>MFFTGGETVVVEHNSSEQAIPFTVVSDVGAGSYGTCYKAYDATQQRVVALKVLQCNAASCAELLEAAAAVAALKHPGIASVDAMGSAESQSYIATEWVEGKNLAAYLAENRYDLIERLAIAKQIASAMSYAHQAGVLHRALKPSNVLLTADNQVRLVDFGMGSRELSVLRAVLTDQPLEANAGLDVTQTTALQNSVGWLAPELLQGEAASVASDVFSFGVLLYELCYQQHPFAANDAIATAAAVTEGMTRPAPAWAQTQVPAPVQRLIRQCLSVSPELRPDSMQLLVEQLERSIRKLNKPQPHRVLWYQQPMVLGLVFCALIPLLWFGYGSLNKQTLLAEGKVLAVMPFHVVSDDPELTLLGRGLGFSLSYDLAALQQNHGAKWVVPPVELRRYQDLTVVQLHQYFGAERILLGSMQWAEPSQQLALELALLDAKDGQRIRTKELALSATDWASNSIRLRQAASDLLGTKTAASATTLATEIVQEEEVYRRYLLGLGYMYRDNSAPSLLAGIEALEQAIALQPDFPAAEVALIRASLWVAPRDTLHRLERVQHTLNSLQLRYPTDPHLPVLFGQLAVQQSDFDEAITMFHQVLQREPNQTEAYFGLADTYRRQGRLELAEQAFLNALEQHHSWFVLNYLATFYLQTSQLDKAEQAYRKLSEWAPENASVWGMLGAIQFNRAQYSEAHYAFLQALKLSPVASNYSNVATALFYQYKYEEAVQAFQQAVELDPTNYLLWANLADSYRHSQQQSLAEQAYQQAIKLLRERLELAPNNTLLQLRLAVYLAKVGDCERSEQIMLGLPDLPDSRQFVLAAQQAVVCGNNERAKRWLQQALDSGYPLVSLLNEPEFSELGLK</sequence>
<dbReference type="Pfam" id="PF13181">
    <property type="entry name" value="TPR_8"/>
    <property type="match status" value="1"/>
</dbReference>
<feature type="domain" description="Protein kinase" evidence="7">
    <location>
        <begin position="22"/>
        <end position="306"/>
    </location>
</feature>
<dbReference type="InterPro" id="IPR005158">
    <property type="entry name" value="BTAD"/>
</dbReference>
<dbReference type="PROSITE" id="PS50293">
    <property type="entry name" value="TPR_REGION"/>
    <property type="match status" value="1"/>
</dbReference>
<keyword evidence="5" id="KW-0802">TPR repeat</keyword>
<keyword evidence="2 6" id="KW-0547">Nucleotide-binding</keyword>
<dbReference type="Pfam" id="PF13432">
    <property type="entry name" value="TPR_16"/>
    <property type="match status" value="1"/>
</dbReference>
<dbReference type="InterPro" id="IPR019734">
    <property type="entry name" value="TPR_rpt"/>
</dbReference>
<dbReference type="SMART" id="SM00028">
    <property type="entry name" value="TPR"/>
    <property type="match status" value="6"/>
</dbReference>
<organism evidence="8 9">
    <name type="scientific">Alkalimonas mucilaginosa</name>
    <dbReference type="NCBI Taxonomy" id="3057676"/>
    <lineage>
        <taxon>Bacteria</taxon>
        <taxon>Pseudomonadati</taxon>
        <taxon>Pseudomonadota</taxon>
        <taxon>Gammaproteobacteria</taxon>
        <taxon>Alkalimonas</taxon>
    </lineage>
</organism>
<reference evidence="8 9" key="1">
    <citation type="submission" date="2023-06" db="EMBL/GenBank/DDBJ databases">
        <title>Alkalimonas sp., MEB004 an alkaliphilic bacterium isolated from Lonar Lake, India.</title>
        <authorList>
            <person name="Joshi A."/>
            <person name="Thite S."/>
        </authorList>
    </citation>
    <scope>NUCLEOTIDE SEQUENCE [LARGE SCALE GENOMIC DNA]</scope>
    <source>
        <strain evidence="8 9">MEB004</strain>
    </source>
</reference>
<dbReference type="Pfam" id="PF00069">
    <property type="entry name" value="Pkinase"/>
    <property type="match status" value="1"/>
</dbReference>
<dbReference type="SUPFAM" id="SSF56112">
    <property type="entry name" value="Protein kinase-like (PK-like)"/>
    <property type="match status" value="1"/>
</dbReference>
<proteinExistence type="predicted"/>
<evidence type="ECO:0000313" key="9">
    <source>
        <dbReference type="Proteomes" id="UP001339167"/>
    </source>
</evidence>
<dbReference type="PROSITE" id="PS00107">
    <property type="entry name" value="PROTEIN_KINASE_ATP"/>
    <property type="match status" value="1"/>
</dbReference>
<evidence type="ECO:0000256" key="5">
    <source>
        <dbReference type="PROSITE-ProRule" id="PRU00339"/>
    </source>
</evidence>
<dbReference type="SUPFAM" id="SSF48452">
    <property type="entry name" value="TPR-like"/>
    <property type="match status" value="1"/>
</dbReference>
<dbReference type="InterPro" id="IPR017441">
    <property type="entry name" value="Protein_kinase_ATP_BS"/>
</dbReference>
<dbReference type="InterPro" id="IPR011990">
    <property type="entry name" value="TPR-like_helical_dom_sf"/>
</dbReference>
<dbReference type="InterPro" id="IPR000719">
    <property type="entry name" value="Prot_kinase_dom"/>
</dbReference>
<feature type="repeat" description="TPR" evidence="5">
    <location>
        <begin position="566"/>
        <end position="599"/>
    </location>
</feature>
<accession>A0ABU7JI43</accession>
<name>A0ABU7JI43_9GAMM</name>
<evidence type="ECO:0000313" key="8">
    <source>
        <dbReference type="EMBL" id="MEE2025320.1"/>
    </source>
</evidence>
<dbReference type="PROSITE" id="PS50005">
    <property type="entry name" value="TPR"/>
    <property type="match status" value="3"/>
</dbReference>
<dbReference type="PANTHER" id="PTHR44329:SF288">
    <property type="entry name" value="MITOGEN-ACTIVATED PROTEIN KINASE KINASE KINASE 20"/>
    <property type="match status" value="1"/>
</dbReference>
<evidence type="ECO:0000256" key="4">
    <source>
        <dbReference type="ARBA" id="ARBA00022840"/>
    </source>
</evidence>
<evidence type="ECO:0000256" key="2">
    <source>
        <dbReference type="ARBA" id="ARBA00022741"/>
    </source>
</evidence>
<feature type="binding site" evidence="6">
    <location>
        <position position="51"/>
    </location>
    <ligand>
        <name>ATP</name>
        <dbReference type="ChEBI" id="CHEBI:30616"/>
    </ligand>
</feature>
<dbReference type="PROSITE" id="PS50011">
    <property type="entry name" value="PROTEIN_KINASE_DOM"/>
    <property type="match status" value="1"/>
</dbReference>
<comment type="caution">
    <text evidence="8">The sequence shown here is derived from an EMBL/GenBank/DDBJ whole genome shotgun (WGS) entry which is preliminary data.</text>
</comment>
<evidence type="ECO:0000256" key="3">
    <source>
        <dbReference type="ARBA" id="ARBA00022777"/>
    </source>
</evidence>
<dbReference type="CDD" id="cd14014">
    <property type="entry name" value="STKc_PknB_like"/>
    <property type="match status" value="1"/>
</dbReference>
<dbReference type="Gene3D" id="1.25.40.10">
    <property type="entry name" value="Tetratricopeptide repeat domain"/>
    <property type="match status" value="3"/>
</dbReference>